<feature type="transmembrane region" description="Helical" evidence="6">
    <location>
        <begin position="208"/>
        <end position="228"/>
    </location>
</feature>
<evidence type="ECO:0000256" key="3">
    <source>
        <dbReference type="ARBA" id="ARBA00022692"/>
    </source>
</evidence>
<feature type="transmembrane region" description="Helical" evidence="6">
    <location>
        <begin position="501"/>
        <end position="524"/>
    </location>
</feature>
<dbReference type="Proteomes" id="UP001327560">
    <property type="component" value="Chromosome 2"/>
</dbReference>
<reference evidence="7 8" key="1">
    <citation type="submission" date="2023-10" db="EMBL/GenBank/DDBJ databases">
        <title>Chromosome-scale genome assembly provides insights into flower coloration mechanisms of Canna indica.</title>
        <authorList>
            <person name="Li C."/>
        </authorList>
    </citation>
    <scope>NUCLEOTIDE SEQUENCE [LARGE SCALE GENOMIC DNA]</scope>
    <source>
        <tissue evidence="7">Flower</tissue>
    </source>
</reference>
<dbReference type="GO" id="GO:0022857">
    <property type="term" value="F:transmembrane transporter activity"/>
    <property type="evidence" value="ECO:0007669"/>
    <property type="project" value="InterPro"/>
</dbReference>
<comment type="similarity">
    <text evidence="2">Belongs to the major facilitator superfamily. Proton-dependent oligopeptide transporter (POT/PTR) (TC 2.A.17) family.</text>
</comment>
<dbReference type="SUPFAM" id="SSF103473">
    <property type="entry name" value="MFS general substrate transporter"/>
    <property type="match status" value="1"/>
</dbReference>
<feature type="transmembrane region" description="Helical" evidence="6">
    <location>
        <begin position="330"/>
        <end position="350"/>
    </location>
</feature>
<name>A0AAQ3K1I8_9LILI</name>
<evidence type="ECO:0000313" key="8">
    <source>
        <dbReference type="Proteomes" id="UP001327560"/>
    </source>
</evidence>
<evidence type="ECO:0000256" key="1">
    <source>
        <dbReference type="ARBA" id="ARBA00004141"/>
    </source>
</evidence>
<dbReference type="GO" id="GO:0016020">
    <property type="term" value="C:membrane"/>
    <property type="evidence" value="ECO:0007669"/>
    <property type="project" value="UniProtKB-SubCell"/>
</dbReference>
<sequence>MKDQQTDAAATAARPAINYRGWKAMPYVIGNETFEKLGTLGASSNMLVYLTTVFHLKSVTAAVVVTVFNGTTNLTPLLGAFISDTYSGRFATLGVASVSSLVGMVILALTAAISKFHPPQCSDDAGASCEGPTPAQLAVLFASFAFLVVGAGGIRPCNLAFGADQFDPSTEAGKRGINSFFNWYYFTFTIAMMISSTFIIYVQSSVSWALGLAIPAALMLFSCAFFFVGTPIYVRVRPEGSPITSIAQVLVAAVRKRRVKLPKDSSCIKESLFDPPHLSTLVSKLPHTDQFRFLDKAAIKTSKDEIESNGLPANGWRLCSMQQVEQVKCLARIIPVWSTIVIFEIAIVLQSTYVVFQALQSDRHVGNSSFQIPAATFSVFPMAAITIWLPIYDRLVIPWLQKMTGKEGGITVLQRMGIGLTITVATMLVSGFMEGRRRSYALHRPTVGTASGGGAIASLSSFWFTPQLVLIGLAEAFTLIGQIEFCYKQFPENMRSIAGGMVFLGLSCANYLSSLLIAIVHRATGDHRKNNWLTGDLNHGRLDLFYFSIATVGVFNLAFFIVCAKWYRYKSSEKDQHEMALKIIEIKNTV</sequence>
<feature type="transmembrane region" description="Helical" evidence="6">
    <location>
        <begin position="453"/>
        <end position="480"/>
    </location>
</feature>
<feature type="transmembrane region" description="Helical" evidence="6">
    <location>
        <begin position="370"/>
        <end position="391"/>
    </location>
</feature>
<dbReference type="InterPro" id="IPR036259">
    <property type="entry name" value="MFS_trans_sf"/>
</dbReference>
<dbReference type="PANTHER" id="PTHR11654">
    <property type="entry name" value="OLIGOPEPTIDE TRANSPORTER-RELATED"/>
    <property type="match status" value="1"/>
</dbReference>
<keyword evidence="4 6" id="KW-1133">Transmembrane helix</keyword>
<evidence type="ECO:0000256" key="5">
    <source>
        <dbReference type="ARBA" id="ARBA00023136"/>
    </source>
</evidence>
<feature type="transmembrane region" description="Helical" evidence="6">
    <location>
        <begin position="90"/>
        <end position="113"/>
    </location>
</feature>
<evidence type="ECO:0000256" key="4">
    <source>
        <dbReference type="ARBA" id="ARBA00022989"/>
    </source>
</evidence>
<keyword evidence="3 6" id="KW-0812">Transmembrane</keyword>
<evidence type="ECO:0000256" key="2">
    <source>
        <dbReference type="ARBA" id="ARBA00005982"/>
    </source>
</evidence>
<proteinExistence type="inferred from homology"/>
<dbReference type="Gene3D" id="1.20.1250.20">
    <property type="entry name" value="MFS general substrate transporter like domains"/>
    <property type="match status" value="1"/>
</dbReference>
<dbReference type="InterPro" id="IPR000109">
    <property type="entry name" value="POT_fam"/>
</dbReference>
<protein>
    <submittedName>
        <fullName evidence="7">Protein NRT1/ PTR FAMILY 2.11-like</fullName>
    </submittedName>
</protein>
<keyword evidence="8" id="KW-1185">Reference proteome</keyword>
<dbReference type="EMBL" id="CP136891">
    <property type="protein sequence ID" value="WOK99374.1"/>
    <property type="molecule type" value="Genomic_DNA"/>
</dbReference>
<evidence type="ECO:0000256" key="6">
    <source>
        <dbReference type="SAM" id="Phobius"/>
    </source>
</evidence>
<feature type="transmembrane region" description="Helical" evidence="6">
    <location>
        <begin position="183"/>
        <end position="202"/>
    </location>
</feature>
<gene>
    <name evidence="7" type="ORF">Cni_G08086</name>
</gene>
<feature type="transmembrane region" description="Helical" evidence="6">
    <location>
        <begin position="544"/>
        <end position="567"/>
    </location>
</feature>
<keyword evidence="5 6" id="KW-0472">Membrane</keyword>
<accession>A0AAQ3K1I8</accession>
<organism evidence="7 8">
    <name type="scientific">Canna indica</name>
    <name type="common">Indian-shot</name>
    <dbReference type="NCBI Taxonomy" id="4628"/>
    <lineage>
        <taxon>Eukaryota</taxon>
        <taxon>Viridiplantae</taxon>
        <taxon>Streptophyta</taxon>
        <taxon>Embryophyta</taxon>
        <taxon>Tracheophyta</taxon>
        <taxon>Spermatophyta</taxon>
        <taxon>Magnoliopsida</taxon>
        <taxon>Liliopsida</taxon>
        <taxon>Zingiberales</taxon>
        <taxon>Cannaceae</taxon>
        <taxon>Canna</taxon>
    </lineage>
</organism>
<dbReference type="Pfam" id="PF00854">
    <property type="entry name" value="PTR2"/>
    <property type="match status" value="1"/>
</dbReference>
<feature type="transmembrane region" description="Helical" evidence="6">
    <location>
        <begin position="412"/>
        <end position="433"/>
    </location>
</feature>
<dbReference type="AlphaFoldDB" id="A0AAQ3K1I8"/>
<comment type="subcellular location">
    <subcellularLocation>
        <location evidence="1">Membrane</location>
        <topology evidence="1">Multi-pass membrane protein</topology>
    </subcellularLocation>
</comment>
<dbReference type="CDD" id="cd17416">
    <property type="entry name" value="MFS_NPF1_2"/>
    <property type="match status" value="1"/>
</dbReference>
<feature type="transmembrane region" description="Helical" evidence="6">
    <location>
        <begin position="133"/>
        <end position="154"/>
    </location>
</feature>
<evidence type="ECO:0000313" key="7">
    <source>
        <dbReference type="EMBL" id="WOK99374.1"/>
    </source>
</evidence>